<accession>A0A8J3Q895</accession>
<comment type="caution">
    <text evidence="2">The sequence shown here is derived from an EMBL/GenBank/DDBJ whole genome shotgun (WGS) entry which is preliminary data.</text>
</comment>
<dbReference type="Proteomes" id="UP000612899">
    <property type="component" value="Unassembled WGS sequence"/>
</dbReference>
<protein>
    <recommendedName>
        <fullName evidence="4">PrgI family protein</fullName>
    </recommendedName>
</protein>
<feature type="transmembrane region" description="Helical" evidence="1">
    <location>
        <begin position="56"/>
        <end position="75"/>
    </location>
</feature>
<keyword evidence="1" id="KW-0472">Membrane</keyword>
<organism evidence="2 3">
    <name type="scientific">Rhizocola hellebori</name>
    <dbReference type="NCBI Taxonomy" id="1392758"/>
    <lineage>
        <taxon>Bacteria</taxon>
        <taxon>Bacillati</taxon>
        <taxon>Actinomycetota</taxon>
        <taxon>Actinomycetes</taxon>
        <taxon>Micromonosporales</taxon>
        <taxon>Micromonosporaceae</taxon>
        <taxon>Rhizocola</taxon>
    </lineage>
</organism>
<evidence type="ECO:0000256" key="1">
    <source>
        <dbReference type="SAM" id="Phobius"/>
    </source>
</evidence>
<gene>
    <name evidence="2" type="ORF">Rhe02_37520</name>
</gene>
<feature type="transmembrane region" description="Helical" evidence="1">
    <location>
        <begin position="32"/>
        <end position="50"/>
    </location>
</feature>
<dbReference type="RefSeq" id="WP_203909533.1">
    <property type="nucleotide sequence ID" value="NZ_BONY01000021.1"/>
</dbReference>
<dbReference type="AlphaFoldDB" id="A0A8J3Q895"/>
<reference evidence="2" key="1">
    <citation type="submission" date="2021-01" db="EMBL/GenBank/DDBJ databases">
        <title>Whole genome shotgun sequence of Rhizocola hellebori NBRC 109834.</title>
        <authorList>
            <person name="Komaki H."/>
            <person name="Tamura T."/>
        </authorList>
    </citation>
    <scope>NUCLEOTIDE SEQUENCE</scope>
    <source>
        <strain evidence="2">NBRC 109834</strain>
    </source>
</reference>
<dbReference type="EMBL" id="BONY01000021">
    <property type="protein sequence ID" value="GIH05685.1"/>
    <property type="molecule type" value="Genomic_DNA"/>
</dbReference>
<dbReference type="Pfam" id="PF12666">
    <property type="entry name" value="PrgI"/>
    <property type="match status" value="1"/>
</dbReference>
<name>A0A8J3Q895_9ACTN</name>
<keyword evidence="1" id="KW-1133">Transmembrane helix</keyword>
<proteinExistence type="predicted"/>
<dbReference type="InterPro" id="IPR024414">
    <property type="entry name" value="Uncharacterised_PrgI"/>
</dbReference>
<keyword evidence="1" id="KW-0812">Transmembrane</keyword>
<evidence type="ECO:0000313" key="2">
    <source>
        <dbReference type="EMBL" id="GIH05685.1"/>
    </source>
</evidence>
<evidence type="ECO:0008006" key="4">
    <source>
        <dbReference type="Google" id="ProtNLM"/>
    </source>
</evidence>
<keyword evidence="3" id="KW-1185">Reference proteome</keyword>
<evidence type="ECO:0000313" key="3">
    <source>
        <dbReference type="Proteomes" id="UP000612899"/>
    </source>
</evidence>
<sequence length="308" mass="31799">MRADTDTAPRARIPADVDQPDKILYGFTARQLAILAVAGVAAYGLIKGVGDLLPQPVVIAILVPVGGVAVVLALGRRDAMSMDRWLLAAIRQSRAPKHHLAASAGPVPGWAPGPGMAVPQLRLPAHAISEAGVIDTGEKAVALVAVSTVNIGLRTGDEQAALIGAYGRWLHGLSGPVQLVISAQRVDLASHAQRVADLASAIGNPALADTAYDYAEFLDQLAERCDPLWRTVTIAVTADSDTGRDIEVLRRAGHAASALAALGVQTAVLDGSAATAVLTCATDPYTPVDTTWPRARPGAAVTGHGDLL</sequence>